<dbReference type="CDD" id="cd07043">
    <property type="entry name" value="STAS_anti-anti-sigma_factors"/>
    <property type="match status" value="1"/>
</dbReference>
<sequence>MSPYRAIGDPWHLASRHPEAAPGGLPPVDDQAAFTERIDGRLGAIHAQGHLTVRAADMVRGTVEALRRSGHDTVVVDLQEVSAADEDGLHALRSLELSIRDDGGRLTLVNAPRSPGV</sequence>
<dbReference type="KEGG" id="bsd:BLASA_2963"/>
<evidence type="ECO:0000259" key="2">
    <source>
        <dbReference type="PROSITE" id="PS50801"/>
    </source>
</evidence>
<dbReference type="Gene3D" id="3.30.750.24">
    <property type="entry name" value="STAS domain"/>
    <property type="match status" value="1"/>
</dbReference>
<reference evidence="4" key="2">
    <citation type="submission" date="2012-02" db="EMBL/GenBank/DDBJ databases">
        <title>Complete genome sequence of Blastococcus saxobsidens strain DD2.</title>
        <authorList>
            <person name="Genoscope."/>
        </authorList>
    </citation>
    <scope>NUCLEOTIDE SEQUENCE [LARGE SCALE GENOMIC DNA]</scope>
    <source>
        <strain evidence="4">DD2</strain>
    </source>
</reference>
<dbReference type="InterPro" id="IPR058548">
    <property type="entry name" value="MlaB-like_STAS"/>
</dbReference>
<dbReference type="EMBL" id="FO117623">
    <property type="protein sequence ID" value="CCG03834.1"/>
    <property type="molecule type" value="Genomic_DNA"/>
</dbReference>
<dbReference type="Proteomes" id="UP000007517">
    <property type="component" value="Chromosome"/>
</dbReference>
<evidence type="ECO:0000256" key="1">
    <source>
        <dbReference type="SAM" id="MobiDB-lite"/>
    </source>
</evidence>
<accession>H6RMJ9</accession>
<proteinExistence type="predicted"/>
<feature type="domain" description="STAS" evidence="2">
    <location>
        <begin position="45"/>
        <end position="117"/>
    </location>
</feature>
<dbReference type="Pfam" id="PF13466">
    <property type="entry name" value="STAS_2"/>
    <property type="match status" value="1"/>
</dbReference>
<dbReference type="PROSITE" id="PS50801">
    <property type="entry name" value="STAS"/>
    <property type="match status" value="1"/>
</dbReference>
<dbReference type="OrthoDB" id="5196102at2"/>
<dbReference type="InterPro" id="IPR002645">
    <property type="entry name" value="STAS_dom"/>
</dbReference>
<protein>
    <recommendedName>
        <fullName evidence="2">STAS domain-containing protein</fullName>
    </recommendedName>
</protein>
<dbReference type="SUPFAM" id="SSF52091">
    <property type="entry name" value="SpoIIaa-like"/>
    <property type="match status" value="1"/>
</dbReference>
<reference evidence="3 4" key="1">
    <citation type="journal article" date="2012" name="J. Bacteriol.">
        <title>Genome Sequence of Blastococcus saxobsidens DD2, a Stone-Inhabiting Bacterium.</title>
        <authorList>
            <person name="Chouaia B."/>
            <person name="Crotti E."/>
            <person name="Brusetti L."/>
            <person name="Daffonchio D."/>
            <person name="Essoussi I."/>
            <person name="Nouioui I."/>
            <person name="Sbissi I."/>
            <person name="Ghodhbane-Gtari F."/>
            <person name="Gtari M."/>
            <person name="Vacherie B."/>
            <person name="Barbe V."/>
            <person name="Medigue C."/>
            <person name="Gury J."/>
            <person name="Pujic P."/>
            <person name="Normand P."/>
        </authorList>
    </citation>
    <scope>NUCLEOTIDE SEQUENCE [LARGE SCALE GENOMIC DNA]</scope>
    <source>
        <strain evidence="3 4">DD2</strain>
    </source>
</reference>
<dbReference type="InterPro" id="IPR036513">
    <property type="entry name" value="STAS_dom_sf"/>
</dbReference>
<dbReference type="AlphaFoldDB" id="H6RMJ9"/>
<name>H6RMJ9_BLASD</name>
<organism evidence="3 4">
    <name type="scientific">Blastococcus saxobsidens (strain DD2)</name>
    <dbReference type="NCBI Taxonomy" id="1146883"/>
    <lineage>
        <taxon>Bacteria</taxon>
        <taxon>Bacillati</taxon>
        <taxon>Actinomycetota</taxon>
        <taxon>Actinomycetes</taxon>
        <taxon>Geodermatophilales</taxon>
        <taxon>Geodermatophilaceae</taxon>
        <taxon>Blastococcus</taxon>
    </lineage>
</organism>
<evidence type="ECO:0000313" key="4">
    <source>
        <dbReference type="Proteomes" id="UP000007517"/>
    </source>
</evidence>
<evidence type="ECO:0000313" key="3">
    <source>
        <dbReference type="EMBL" id="CCG03834.1"/>
    </source>
</evidence>
<dbReference type="HOGENOM" id="CLU_2080198_0_0_11"/>
<dbReference type="eggNOG" id="COG1366">
    <property type="taxonomic scope" value="Bacteria"/>
</dbReference>
<dbReference type="RefSeq" id="WP_014376714.1">
    <property type="nucleotide sequence ID" value="NC_016943.1"/>
</dbReference>
<keyword evidence="4" id="KW-1185">Reference proteome</keyword>
<gene>
    <name evidence="3" type="ordered locus">BLASA_2963</name>
</gene>
<feature type="region of interest" description="Disordered" evidence="1">
    <location>
        <begin position="1"/>
        <end position="25"/>
    </location>
</feature>